<name>A0A395IFI8_9HELO</name>
<organism evidence="2 3">
    <name type="scientific">Monilinia fructigena</name>
    <dbReference type="NCBI Taxonomy" id="38457"/>
    <lineage>
        <taxon>Eukaryota</taxon>
        <taxon>Fungi</taxon>
        <taxon>Dikarya</taxon>
        <taxon>Ascomycota</taxon>
        <taxon>Pezizomycotina</taxon>
        <taxon>Leotiomycetes</taxon>
        <taxon>Helotiales</taxon>
        <taxon>Sclerotiniaceae</taxon>
        <taxon>Monilinia</taxon>
    </lineage>
</organism>
<keyword evidence="3" id="KW-1185">Reference proteome</keyword>
<dbReference type="GO" id="GO:0006338">
    <property type="term" value="P:chromatin remodeling"/>
    <property type="evidence" value="ECO:0007669"/>
    <property type="project" value="TreeGrafter"/>
</dbReference>
<dbReference type="EMBL" id="QKRW01000063">
    <property type="protein sequence ID" value="RAL58956.1"/>
    <property type="molecule type" value="Genomic_DNA"/>
</dbReference>
<proteinExistence type="predicted"/>
<dbReference type="InterPro" id="IPR055141">
    <property type="entry name" value="TADA2A_B-like_dom"/>
</dbReference>
<accession>A0A395IFI8</accession>
<evidence type="ECO:0000259" key="1">
    <source>
        <dbReference type="Pfam" id="PF22941"/>
    </source>
</evidence>
<dbReference type="PANTHER" id="PTHR12374">
    <property type="entry name" value="TRANSCRIPTIONAL ADAPTOR 2 ADA2 -RELATED"/>
    <property type="match status" value="1"/>
</dbReference>
<evidence type="ECO:0000313" key="2">
    <source>
        <dbReference type="EMBL" id="RAL58956.1"/>
    </source>
</evidence>
<dbReference type="OrthoDB" id="270417at2759"/>
<dbReference type="GO" id="GO:0003682">
    <property type="term" value="F:chromatin binding"/>
    <property type="evidence" value="ECO:0007669"/>
    <property type="project" value="TreeGrafter"/>
</dbReference>
<dbReference type="GO" id="GO:0070461">
    <property type="term" value="C:SAGA-type complex"/>
    <property type="evidence" value="ECO:0007669"/>
    <property type="project" value="TreeGrafter"/>
</dbReference>
<dbReference type="GO" id="GO:0005634">
    <property type="term" value="C:nucleus"/>
    <property type="evidence" value="ECO:0007669"/>
    <property type="project" value="TreeGrafter"/>
</dbReference>
<evidence type="ECO:0000313" key="3">
    <source>
        <dbReference type="Proteomes" id="UP000249056"/>
    </source>
</evidence>
<comment type="caution">
    <text evidence="2">The sequence shown here is derived from an EMBL/GenBank/DDBJ whole genome shotgun (WGS) entry which is preliminary data.</text>
</comment>
<dbReference type="GO" id="GO:0006357">
    <property type="term" value="P:regulation of transcription by RNA polymerase II"/>
    <property type="evidence" value="ECO:0007669"/>
    <property type="project" value="TreeGrafter"/>
</dbReference>
<reference evidence="2 3" key="1">
    <citation type="submission" date="2018-06" db="EMBL/GenBank/DDBJ databases">
        <title>Genome Sequence of the Brown Rot Fungal Pathogen Monilinia fructigena.</title>
        <authorList>
            <person name="Landi L."/>
            <person name="De Miccolis Angelini R.M."/>
            <person name="Pollastro S."/>
            <person name="Abate D."/>
            <person name="Faretra F."/>
            <person name="Romanazzi G."/>
        </authorList>
    </citation>
    <scope>NUCLEOTIDE SEQUENCE [LARGE SCALE GENOMIC DNA]</scope>
    <source>
        <strain evidence="2 3">Mfrg269</strain>
    </source>
</reference>
<dbReference type="AlphaFoldDB" id="A0A395IFI8"/>
<dbReference type="GO" id="GO:0003713">
    <property type="term" value="F:transcription coactivator activity"/>
    <property type="evidence" value="ECO:0007669"/>
    <property type="project" value="TreeGrafter"/>
</dbReference>
<dbReference type="PANTHER" id="PTHR12374:SF20">
    <property type="entry name" value="TRANSCRIPTIONAL ADAPTER 2-ALPHA"/>
    <property type="match status" value="1"/>
</dbReference>
<dbReference type="Pfam" id="PF22941">
    <property type="entry name" value="TADA2A-like_3rd"/>
    <property type="match status" value="1"/>
</dbReference>
<protein>
    <recommendedName>
        <fullName evidence="1">Transcriptional adapter 2-alpha/beta-like domain-containing protein</fullName>
    </recommendedName>
</protein>
<dbReference type="Proteomes" id="UP000249056">
    <property type="component" value="Unassembled WGS sequence"/>
</dbReference>
<sequence length="114" mass="13408">MPGRLEFETEHANEAEEAVQLMAFEPGEGTKSVTGKVEPEFELKMTVMNIYNQRLTQRADRKKVIFEHNLLEYRKAIALDKKRTKEERDLLARSKPFARMMNRDDYEEFSKGSH</sequence>
<gene>
    <name evidence="2" type="ORF">DID88_009247</name>
</gene>
<feature type="domain" description="Transcriptional adapter 2-alpha/beta-like" evidence="1">
    <location>
        <begin position="1"/>
        <end position="80"/>
    </location>
</feature>